<feature type="transmembrane region" description="Helical" evidence="1">
    <location>
        <begin position="51"/>
        <end position="82"/>
    </location>
</feature>
<keyword evidence="2" id="KW-0808">Transferase</keyword>
<proteinExistence type="predicted"/>
<dbReference type="GO" id="GO:0016779">
    <property type="term" value="F:nucleotidyltransferase activity"/>
    <property type="evidence" value="ECO:0007669"/>
    <property type="project" value="UniProtKB-KW"/>
</dbReference>
<evidence type="ECO:0000256" key="1">
    <source>
        <dbReference type="SAM" id="Phobius"/>
    </source>
</evidence>
<sequence length="315" mass="34626">MPLPPIHETMILIAGLVAVLSTASVTAGILSWRAPKPLSPTLTNLTQRINAWWVMVVAITVAFFFGHAGMTILFALISFAALREFVTLTHSRRSDHWVLLGMFAIIIPFQYWLVWTAWYGLFTIFIPVYCFLLMPAITALNGDTERFLERVSAQQWAIMISVYFVSHVPALLTLNVPGFEGRNLLLIAFLIITVQGSDVLQYIFGKLFGKHLLSPKVSPSKTWEGLVGGLAASSLLGALLSFLTPFSPLQAAAVALVACLMGFLGGLVASAIKRDQGVKDWGHLIEGHGGMMDRADSLVFAAPVFFHTVRYFWSV</sequence>
<keyword evidence="1" id="KW-1133">Transmembrane helix</keyword>
<feature type="transmembrane region" description="Helical" evidence="1">
    <location>
        <begin position="94"/>
        <end position="113"/>
    </location>
</feature>
<feature type="transmembrane region" description="Helical" evidence="1">
    <location>
        <begin position="184"/>
        <end position="204"/>
    </location>
</feature>
<protein>
    <submittedName>
        <fullName evidence="2">Phosphatidate cytidylyltransferase</fullName>
    </submittedName>
</protein>
<keyword evidence="1" id="KW-0812">Transmembrane</keyword>
<feature type="transmembrane region" description="Helical" evidence="1">
    <location>
        <begin position="153"/>
        <end position="172"/>
    </location>
</feature>
<comment type="caution">
    <text evidence="2">The sequence shown here is derived from an EMBL/GenBank/DDBJ whole genome shotgun (WGS) entry which is preliminary data.</text>
</comment>
<keyword evidence="3" id="KW-1185">Reference proteome</keyword>
<organism evidence="2 3">
    <name type="scientific">Mesorhizobium abyssinicae</name>
    <dbReference type="NCBI Taxonomy" id="1209958"/>
    <lineage>
        <taxon>Bacteria</taxon>
        <taxon>Pseudomonadati</taxon>
        <taxon>Pseudomonadota</taxon>
        <taxon>Alphaproteobacteria</taxon>
        <taxon>Hyphomicrobiales</taxon>
        <taxon>Phyllobacteriaceae</taxon>
        <taxon>Mesorhizobium</taxon>
    </lineage>
</organism>
<dbReference type="PANTHER" id="PTHR43535">
    <property type="entry name" value="PHOSPHATIDATE CYTIDYLYLTRANSFERASE"/>
    <property type="match status" value="1"/>
</dbReference>
<dbReference type="RefSeq" id="WP_127311743.1">
    <property type="nucleotide sequence ID" value="NZ_JAVIIP010000014.1"/>
</dbReference>
<feature type="transmembrane region" description="Helical" evidence="1">
    <location>
        <begin position="249"/>
        <end position="272"/>
    </location>
</feature>
<dbReference type="Proteomes" id="UP001276564">
    <property type="component" value="Unassembled WGS sequence"/>
</dbReference>
<dbReference type="PANTHER" id="PTHR43535:SF1">
    <property type="entry name" value="PHOSPHATIDATE CYTIDYLYLTRANSFERASE"/>
    <property type="match status" value="1"/>
</dbReference>
<evidence type="ECO:0000313" key="2">
    <source>
        <dbReference type="EMBL" id="MDX8540584.1"/>
    </source>
</evidence>
<keyword evidence="1" id="KW-0472">Membrane</keyword>
<reference evidence="2 3" key="1">
    <citation type="submission" date="2023-08" db="EMBL/GenBank/DDBJ databases">
        <title>Implementing the SeqCode for naming new Mesorhizobium species isolated from Vachellia karroo root nodules.</title>
        <authorList>
            <person name="Van Lill M."/>
        </authorList>
    </citation>
    <scope>NUCLEOTIDE SEQUENCE [LARGE SCALE GENOMIC DNA]</scope>
    <source>
        <strain evidence="2 3">VK4B</strain>
    </source>
</reference>
<dbReference type="EMBL" id="JAVIIP010000014">
    <property type="protein sequence ID" value="MDX8540584.1"/>
    <property type="molecule type" value="Genomic_DNA"/>
</dbReference>
<keyword evidence="2" id="KW-0548">Nucleotidyltransferase</keyword>
<accession>A0ABU5ATE6</accession>
<dbReference type="Pfam" id="PF01148">
    <property type="entry name" value="CTP_transf_1"/>
    <property type="match status" value="1"/>
</dbReference>
<gene>
    <name evidence="2" type="ORF">RFM23_23450</name>
</gene>
<name>A0ABU5ATE6_9HYPH</name>
<evidence type="ECO:0000313" key="3">
    <source>
        <dbReference type="Proteomes" id="UP001276564"/>
    </source>
</evidence>
<feature type="transmembrane region" description="Helical" evidence="1">
    <location>
        <begin position="119"/>
        <end position="141"/>
    </location>
</feature>